<reference evidence="1 2" key="1">
    <citation type="journal article" date="2003" name="Int. J. Syst. Evol. Microbiol.">
        <title>Bacillus nealsonii sp. nov., isolated from a spacecraft-assembly facility, whose spores are gamma-radiation resistant.</title>
        <authorList>
            <person name="Venkateswaran K."/>
            <person name="Kempf M."/>
            <person name="Chen F."/>
            <person name="Satomi M."/>
            <person name="Nicholson W."/>
            <person name="Kern R."/>
        </authorList>
    </citation>
    <scope>NUCLEOTIDE SEQUENCE [LARGE SCALE GENOMIC DNA]</scope>
    <source>
        <strain evidence="1 2">FO-92</strain>
    </source>
</reference>
<protein>
    <submittedName>
        <fullName evidence="1">Uncharacterized protein</fullName>
    </submittedName>
</protein>
<name>A0A2N0Z1Y6_9BACI</name>
<evidence type="ECO:0000313" key="1">
    <source>
        <dbReference type="EMBL" id="PKG23525.1"/>
    </source>
</evidence>
<evidence type="ECO:0000313" key="2">
    <source>
        <dbReference type="Proteomes" id="UP000233375"/>
    </source>
</evidence>
<dbReference type="OrthoDB" id="2453421at2"/>
<proteinExistence type="predicted"/>
<accession>A0A2N0Z1Y6</accession>
<sequence>MEIIKHSYKKRGTMEFIYNKFPQSKVILYPIKNYYFVRTVKWHPEDPVVTRADLEKMELLSNELLGTIEFYKQRKSYKEDSEETSFY</sequence>
<dbReference type="Proteomes" id="UP000233375">
    <property type="component" value="Unassembled WGS sequence"/>
</dbReference>
<keyword evidence="2" id="KW-1185">Reference proteome</keyword>
<dbReference type="RefSeq" id="WP_101177260.1">
    <property type="nucleotide sequence ID" value="NZ_PISE01000022.1"/>
</dbReference>
<comment type="caution">
    <text evidence="1">The sequence shown here is derived from an EMBL/GenBank/DDBJ whole genome shotgun (WGS) entry which is preliminary data.</text>
</comment>
<organism evidence="1 2">
    <name type="scientific">Niallia nealsonii</name>
    <dbReference type="NCBI Taxonomy" id="115979"/>
    <lineage>
        <taxon>Bacteria</taxon>
        <taxon>Bacillati</taxon>
        <taxon>Bacillota</taxon>
        <taxon>Bacilli</taxon>
        <taxon>Bacillales</taxon>
        <taxon>Bacillaceae</taxon>
        <taxon>Niallia</taxon>
    </lineage>
</organism>
<dbReference type="EMBL" id="PISE01000022">
    <property type="protein sequence ID" value="PKG23525.1"/>
    <property type="molecule type" value="Genomic_DNA"/>
</dbReference>
<gene>
    <name evidence="1" type="ORF">CWS01_11045</name>
</gene>
<dbReference type="AlphaFoldDB" id="A0A2N0Z1Y6"/>